<evidence type="ECO:0000313" key="2">
    <source>
        <dbReference type="Proteomes" id="UP001162992"/>
    </source>
</evidence>
<gene>
    <name evidence="1" type="ORF">O6H91_17G052500</name>
</gene>
<evidence type="ECO:0000313" key="1">
    <source>
        <dbReference type="EMBL" id="KAJ7525464.1"/>
    </source>
</evidence>
<accession>A0ACC2B6S9</accession>
<organism evidence="1 2">
    <name type="scientific">Diphasiastrum complanatum</name>
    <name type="common">Issler's clubmoss</name>
    <name type="synonym">Lycopodium complanatum</name>
    <dbReference type="NCBI Taxonomy" id="34168"/>
    <lineage>
        <taxon>Eukaryota</taxon>
        <taxon>Viridiplantae</taxon>
        <taxon>Streptophyta</taxon>
        <taxon>Embryophyta</taxon>
        <taxon>Tracheophyta</taxon>
        <taxon>Lycopodiopsida</taxon>
        <taxon>Lycopodiales</taxon>
        <taxon>Lycopodiaceae</taxon>
        <taxon>Lycopodioideae</taxon>
        <taxon>Diphasiastrum</taxon>
    </lineage>
</organism>
<sequence>MSACLVGVPFKFPLLQRVGLLVLCTEKDETDNEVKWVQRACEIYSFGKMRSRVASGNHPTQPLSPKQQPWAIIQAPHRQEAKVNRSKSGKEPKFNVYHLTVQQEIRQRKRIEQHTSEKIEKLHEAVSLQRQARKIQREKVAGQTGEMIKFLQEQGTMKSSI</sequence>
<dbReference type="Proteomes" id="UP001162992">
    <property type="component" value="Chromosome 17"/>
</dbReference>
<comment type="caution">
    <text evidence="1">The sequence shown here is derived from an EMBL/GenBank/DDBJ whole genome shotgun (WGS) entry which is preliminary data.</text>
</comment>
<protein>
    <submittedName>
        <fullName evidence="1">Uncharacterized protein</fullName>
    </submittedName>
</protein>
<reference evidence="2" key="1">
    <citation type="journal article" date="2024" name="Proc. Natl. Acad. Sci. U.S.A.">
        <title>Extraordinary preservation of gene collinearity over three hundred million years revealed in homosporous lycophytes.</title>
        <authorList>
            <person name="Li C."/>
            <person name="Wickell D."/>
            <person name="Kuo L.Y."/>
            <person name="Chen X."/>
            <person name="Nie B."/>
            <person name="Liao X."/>
            <person name="Peng D."/>
            <person name="Ji J."/>
            <person name="Jenkins J."/>
            <person name="Williams M."/>
            <person name="Shu S."/>
            <person name="Plott C."/>
            <person name="Barry K."/>
            <person name="Rajasekar S."/>
            <person name="Grimwood J."/>
            <person name="Han X."/>
            <person name="Sun S."/>
            <person name="Hou Z."/>
            <person name="He W."/>
            <person name="Dai G."/>
            <person name="Sun C."/>
            <person name="Schmutz J."/>
            <person name="Leebens-Mack J.H."/>
            <person name="Li F.W."/>
            <person name="Wang L."/>
        </authorList>
    </citation>
    <scope>NUCLEOTIDE SEQUENCE [LARGE SCALE GENOMIC DNA]</scope>
    <source>
        <strain evidence="2">cv. PW_Plant_1</strain>
    </source>
</reference>
<keyword evidence="2" id="KW-1185">Reference proteome</keyword>
<name>A0ACC2B6S9_DIPCM</name>
<proteinExistence type="predicted"/>
<dbReference type="EMBL" id="CM055108">
    <property type="protein sequence ID" value="KAJ7525464.1"/>
    <property type="molecule type" value="Genomic_DNA"/>
</dbReference>